<dbReference type="FunFam" id="1.10.150.20:FF:000007">
    <property type="entry name" value="DNA ligase"/>
    <property type="match status" value="1"/>
</dbReference>
<evidence type="ECO:0000256" key="5">
    <source>
        <dbReference type="ARBA" id="ARBA00022705"/>
    </source>
</evidence>
<comment type="caution">
    <text evidence="15">Lacks conserved residue(s) required for the propagation of feature annotation.</text>
</comment>
<evidence type="ECO:0000313" key="18">
    <source>
        <dbReference type="Proteomes" id="UP000620366"/>
    </source>
</evidence>
<dbReference type="GO" id="GO:0006281">
    <property type="term" value="P:DNA repair"/>
    <property type="evidence" value="ECO:0007669"/>
    <property type="project" value="UniProtKB-KW"/>
</dbReference>
<dbReference type="CDD" id="cd17748">
    <property type="entry name" value="BRCT_DNA_ligase_like"/>
    <property type="match status" value="1"/>
</dbReference>
<dbReference type="Pfam" id="PF22745">
    <property type="entry name" value="Nlig-Ia"/>
    <property type="match status" value="1"/>
</dbReference>
<dbReference type="Pfam" id="PF03120">
    <property type="entry name" value="OB_DNA_ligase"/>
    <property type="match status" value="1"/>
</dbReference>
<dbReference type="Gene3D" id="1.10.150.20">
    <property type="entry name" value="5' to 3' exonuclease, C-terminal subdomain"/>
    <property type="match status" value="2"/>
</dbReference>
<proteinExistence type="inferred from homology"/>
<evidence type="ECO:0000256" key="7">
    <source>
        <dbReference type="ARBA" id="ARBA00022763"/>
    </source>
</evidence>
<keyword evidence="6 15" id="KW-0479">Metal-binding</keyword>
<evidence type="ECO:0000256" key="2">
    <source>
        <dbReference type="ARBA" id="ARBA00012722"/>
    </source>
</evidence>
<dbReference type="Pfam" id="PF12826">
    <property type="entry name" value="HHH_2"/>
    <property type="match status" value="1"/>
</dbReference>
<dbReference type="InterPro" id="IPR004149">
    <property type="entry name" value="Znf_DNAligase_C4"/>
</dbReference>
<dbReference type="SUPFAM" id="SSF47781">
    <property type="entry name" value="RuvA domain 2-like"/>
    <property type="match status" value="1"/>
</dbReference>
<dbReference type="GO" id="GO:0005829">
    <property type="term" value="C:cytosol"/>
    <property type="evidence" value="ECO:0007669"/>
    <property type="project" value="TreeGrafter"/>
</dbReference>
<dbReference type="SMART" id="SM00292">
    <property type="entry name" value="BRCT"/>
    <property type="match status" value="1"/>
</dbReference>
<dbReference type="GO" id="GO:0006260">
    <property type="term" value="P:DNA replication"/>
    <property type="evidence" value="ECO:0007669"/>
    <property type="project" value="UniProtKB-KW"/>
</dbReference>
<evidence type="ECO:0000256" key="6">
    <source>
        <dbReference type="ARBA" id="ARBA00022723"/>
    </source>
</evidence>
<feature type="binding site" evidence="15">
    <location>
        <begin position="84"/>
        <end position="85"/>
    </location>
    <ligand>
        <name>NAD(+)</name>
        <dbReference type="ChEBI" id="CHEBI:57540"/>
    </ligand>
</feature>
<feature type="binding site" evidence="15">
    <location>
        <position position="407"/>
    </location>
    <ligand>
        <name>Zn(2+)</name>
        <dbReference type="ChEBI" id="CHEBI:29105"/>
    </ligand>
</feature>
<dbReference type="InterPro" id="IPR041663">
    <property type="entry name" value="DisA/LigA_HHH"/>
</dbReference>
<feature type="binding site" evidence="15">
    <location>
        <position position="427"/>
    </location>
    <ligand>
        <name>Zn(2+)</name>
        <dbReference type="ChEBI" id="CHEBI:29105"/>
    </ligand>
</feature>
<feature type="binding site" evidence="15">
    <location>
        <position position="286"/>
    </location>
    <ligand>
        <name>NAD(+)</name>
        <dbReference type="ChEBI" id="CHEBI:57540"/>
    </ligand>
</feature>
<evidence type="ECO:0000256" key="9">
    <source>
        <dbReference type="ARBA" id="ARBA00022842"/>
    </source>
</evidence>
<reference evidence="17" key="1">
    <citation type="submission" date="2020-08" db="EMBL/GenBank/DDBJ databases">
        <title>Genome public.</title>
        <authorList>
            <person name="Liu C."/>
            <person name="Sun Q."/>
        </authorList>
    </citation>
    <scope>NUCLEOTIDE SEQUENCE</scope>
    <source>
        <strain evidence="17">BX7</strain>
    </source>
</reference>
<dbReference type="Pfam" id="PF01653">
    <property type="entry name" value="DNA_ligase_aden"/>
    <property type="match status" value="1"/>
</dbReference>
<comment type="function">
    <text evidence="1 15">DNA ligase that catalyzes the formation of phosphodiester linkages between 5'-phosphoryl and 3'-hydroxyl groups in double-stranded DNA using NAD as a coenzyme and as the energy source for the reaction. It is essential for DNA replication and repair of damaged DNA.</text>
</comment>
<dbReference type="Gene3D" id="1.10.287.610">
    <property type="entry name" value="Helix hairpin bin"/>
    <property type="match status" value="1"/>
</dbReference>
<dbReference type="SUPFAM" id="SSF50249">
    <property type="entry name" value="Nucleic acid-binding proteins"/>
    <property type="match status" value="1"/>
</dbReference>
<dbReference type="Pfam" id="PF14520">
    <property type="entry name" value="HHH_5"/>
    <property type="match status" value="1"/>
</dbReference>
<dbReference type="InterPro" id="IPR001357">
    <property type="entry name" value="BRCT_dom"/>
</dbReference>
<evidence type="ECO:0000256" key="1">
    <source>
        <dbReference type="ARBA" id="ARBA00004067"/>
    </source>
</evidence>
<keyword evidence="10 15" id="KW-0520">NAD</keyword>
<evidence type="ECO:0000313" key="17">
    <source>
        <dbReference type="EMBL" id="MBC8535530.1"/>
    </source>
</evidence>
<protein>
    <recommendedName>
        <fullName evidence="3 15">DNA ligase</fullName>
        <ecNumber evidence="2 15">6.5.1.2</ecNumber>
    </recommendedName>
    <alternativeName>
        <fullName evidence="15">Polydeoxyribonucleotide synthase [NAD(+)]</fullName>
    </alternativeName>
</protein>
<dbReference type="HAMAP" id="MF_01588">
    <property type="entry name" value="DNA_ligase_A"/>
    <property type="match status" value="1"/>
</dbReference>
<dbReference type="EC" id="6.5.1.2" evidence="2 15"/>
<dbReference type="InterPro" id="IPR018239">
    <property type="entry name" value="DNA_ligase_AS"/>
</dbReference>
<feature type="domain" description="BRCT" evidence="16">
    <location>
        <begin position="584"/>
        <end position="662"/>
    </location>
</feature>
<evidence type="ECO:0000256" key="15">
    <source>
        <dbReference type="HAMAP-Rule" id="MF_01588"/>
    </source>
</evidence>
<dbReference type="EMBL" id="JACRSP010000001">
    <property type="protein sequence ID" value="MBC8535530.1"/>
    <property type="molecule type" value="Genomic_DNA"/>
</dbReference>
<dbReference type="FunFam" id="1.10.150.20:FF:000006">
    <property type="entry name" value="DNA ligase"/>
    <property type="match status" value="1"/>
</dbReference>
<evidence type="ECO:0000256" key="12">
    <source>
        <dbReference type="ARBA" id="ARBA00023211"/>
    </source>
</evidence>
<dbReference type="InterPro" id="IPR012340">
    <property type="entry name" value="NA-bd_OB-fold"/>
</dbReference>
<dbReference type="AlphaFoldDB" id="A0A926DEG1"/>
<feature type="binding site" evidence="15">
    <location>
        <position position="135"/>
    </location>
    <ligand>
        <name>NAD(+)</name>
        <dbReference type="ChEBI" id="CHEBI:57540"/>
    </ligand>
</feature>
<dbReference type="RefSeq" id="WP_249299257.1">
    <property type="nucleotide sequence ID" value="NZ_JACRSP010000001.1"/>
</dbReference>
<dbReference type="SMART" id="SM00278">
    <property type="entry name" value="HhH1"/>
    <property type="match status" value="3"/>
</dbReference>
<dbReference type="InterPro" id="IPR036420">
    <property type="entry name" value="BRCT_dom_sf"/>
</dbReference>
<dbReference type="GO" id="GO:0046872">
    <property type="term" value="F:metal ion binding"/>
    <property type="evidence" value="ECO:0007669"/>
    <property type="project" value="UniProtKB-KW"/>
</dbReference>
<dbReference type="NCBIfam" id="TIGR00575">
    <property type="entry name" value="dnlj"/>
    <property type="match status" value="1"/>
</dbReference>
<dbReference type="PROSITE" id="PS50172">
    <property type="entry name" value="BRCT"/>
    <property type="match status" value="1"/>
</dbReference>
<evidence type="ECO:0000256" key="4">
    <source>
        <dbReference type="ARBA" id="ARBA00022598"/>
    </source>
</evidence>
<gene>
    <name evidence="15 17" type="primary">ligA</name>
    <name evidence="17" type="ORF">H8695_02320</name>
</gene>
<dbReference type="Pfam" id="PF03119">
    <property type="entry name" value="DNA_ligase_ZBD"/>
    <property type="match status" value="1"/>
</dbReference>
<organism evidence="17 18">
    <name type="scientific">Feifania hominis</name>
    <dbReference type="NCBI Taxonomy" id="2763660"/>
    <lineage>
        <taxon>Bacteria</taxon>
        <taxon>Bacillati</taxon>
        <taxon>Bacillota</taxon>
        <taxon>Clostridia</taxon>
        <taxon>Eubacteriales</taxon>
        <taxon>Feifaniaceae</taxon>
        <taxon>Feifania</taxon>
    </lineage>
</organism>
<dbReference type="Pfam" id="PF00533">
    <property type="entry name" value="BRCT"/>
    <property type="match status" value="1"/>
</dbReference>
<evidence type="ECO:0000256" key="10">
    <source>
        <dbReference type="ARBA" id="ARBA00023027"/>
    </source>
</evidence>
<comment type="cofactor">
    <cofactor evidence="15">
        <name>Mg(2+)</name>
        <dbReference type="ChEBI" id="CHEBI:18420"/>
    </cofactor>
    <cofactor evidence="15">
        <name>Mn(2+)</name>
        <dbReference type="ChEBI" id="CHEBI:29035"/>
    </cofactor>
</comment>
<dbReference type="NCBIfam" id="NF005932">
    <property type="entry name" value="PRK07956.1"/>
    <property type="match status" value="1"/>
</dbReference>
<dbReference type="InterPro" id="IPR013840">
    <property type="entry name" value="DNAligase_N"/>
</dbReference>
<dbReference type="PROSITE" id="PS01055">
    <property type="entry name" value="DNA_LIGASE_N1"/>
    <property type="match status" value="1"/>
</dbReference>
<keyword evidence="8 15" id="KW-0862">Zinc</keyword>
<comment type="catalytic activity">
    <reaction evidence="13 15">
        <text>NAD(+) + (deoxyribonucleotide)n-3'-hydroxyl + 5'-phospho-(deoxyribonucleotide)m = (deoxyribonucleotide)n+m + AMP + beta-nicotinamide D-nucleotide.</text>
        <dbReference type="EC" id="6.5.1.2"/>
    </reaction>
</comment>
<dbReference type="Gene3D" id="3.40.50.10190">
    <property type="entry name" value="BRCT domain"/>
    <property type="match status" value="1"/>
</dbReference>
<dbReference type="SMART" id="SM00532">
    <property type="entry name" value="LIGANc"/>
    <property type="match status" value="1"/>
</dbReference>
<dbReference type="PIRSF" id="PIRSF001604">
    <property type="entry name" value="LigA"/>
    <property type="match status" value="1"/>
</dbReference>
<dbReference type="FunFam" id="2.40.50.140:FF:000012">
    <property type="entry name" value="DNA ligase"/>
    <property type="match status" value="1"/>
</dbReference>
<dbReference type="PANTHER" id="PTHR23389">
    <property type="entry name" value="CHROMOSOME TRANSMISSION FIDELITY FACTOR 18"/>
    <property type="match status" value="1"/>
</dbReference>
<evidence type="ECO:0000256" key="8">
    <source>
        <dbReference type="ARBA" id="ARBA00022833"/>
    </source>
</evidence>
<comment type="caution">
    <text evidence="17">The sequence shown here is derived from an EMBL/GenBank/DDBJ whole genome shotgun (WGS) entry which is preliminary data.</text>
</comment>
<dbReference type="InterPro" id="IPR001679">
    <property type="entry name" value="DNA_ligase"/>
</dbReference>
<keyword evidence="5 15" id="KW-0235">DNA replication</keyword>
<feature type="binding site" evidence="15">
    <location>
        <position position="404"/>
    </location>
    <ligand>
        <name>Zn(2+)</name>
        <dbReference type="ChEBI" id="CHEBI:29105"/>
    </ligand>
</feature>
<dbReference type="CDD" id="cd00114">
    <property type="entry name" value="LIGANc"/>
    <property type="match status" value="1"/>
</dbReference>
<feature type="active site" description="N6-AMP-lysine intermediate" evidence="15">
    <location>
        <position position="114"/>
    </location>
</feature>
<dbReference type="Gene3D" id="2.40.50.140">
    <property type="entry name" value="Nucleic acid-binding proteins"/>
    <property type="match status" value="1"/>
</dbReference>
<dbReference type="GO" id="GO:0003677">
    <property type="term" value="F:DNA binding"/>
    <property type="evidence" value="ECO:0007669"/>
    <property type="project" value="InterPro"/>
</dbReference>
<comment type="similarity">
    <text evidence="14 15">Belongs to the NAD-dependent DNA ligase family. LigA subfamily.</text>
</comment>
<dbReference type="InterPro" id="IPR013839">
    <property type="entry name" value="DNAligase_adenylation"/>
</dbReference>
<evidence type="ECO:0000256" key="11">
    <source>
        <dbReference type="ARBA" id="ARBA00023204"/>
    </source>
</evidence>
<keyword evidence="12 15" id="KW-0464">Manganese</keyword>
<feature type="binding site" evidence="15">
    <location>
        <position position="112"/>
    </location>
    <ligand>
        <name>NAD(+)</name>
        <dbReference type="ChEBI" id="CHEBI:57540"/>
    </ligand>
</feature>
<keyword evidence="11 15" id="KW-0234">DNA repair</keyword>
<sequence length="662" mass="73477">MTDKQRVKEEIERLREALLYHSRKYYVEDNPEISDYEYDSMLRSLEQLEREYPEYQSPLSPTVRVGGAVSKGFETVTHTVKMESLQNAFSDDEIRDFDESVRKTGEPTYVVEYKIDGLSVSLEYRDGQFVRGSTRGDGEVGEDITQNLKTIRAIPLVLTEKPSYLEVRGEVFMPRESFERLNVIREEAGEPLFANPRNAAAGSLRQLDSRVTASRNLSIFVFNIQQLEGVALSTHYEALCYLKRLGFRTITEWEPTGDIEAVLRRIHEIGEQRFALPYDIDGAVVKVNEFALREELGSTSKFPKWATAFKFPPEVKPTRILDITVNVGRTGVLTPQAVLEPVRLAGTTVSAATLHNRDFIADKDIRIGDTVLVRKAGEIIPEVLEVELAKRTGEERPFVMPERCPSCGEPVWSDPEEAAVRCTNGACPAQLVRSVVHFASRDAMDIDGLGPAIVEQLVDRGLVKSVADLYSLDAEELLTLERMGKKSAENLLAALERSKKNDLSRLLFGFGIRHIGQKAGKLLAARFRTLDGIRAATAEELESVDEIGAIMAESVVAYFSHPQTIKMIEKLTAAGVNLESTETVLDTRFAGQTFVLTGTLPTMTRAQATQLIESFGGKTAGSVSKKTSYVLAGEDAGSKLKKANELGIPVIDEAALKKMTEE</sequence>
<feature type="binding site" evidence="15">
    <location>
        <begin position="35"/>
        <end position="39"/>
    </location>
    <ligand>
        <name>NAD(+)</name>
        <dbReference type="ChEBI" id="CHEBI:57540"/>
    </ligand>
</feature>
<keyword evidence="18" id="KW-1185">Reference proteome</keyword>
<accession>A0A926DEG1</accession>
<name>A0A926DEG1_9FIRM</name>
<dbReference type="InterPro" id="IPR004150">
    <property type="entry name" value="NAD_DNA_ligase_OB"/>
</dbReference>
<keyword evidence="7 15" id="KW-0227">DNA damage</keyword>
<dbReference type="InterPro" id="IPR003583">
    <property type="entry name" value="Hlx-hairpin-Hlx_DNA-bd_motif"/>
</dbReference>
<dbReference type="PANTHER" id="PTHR23389:SF9">
    <property type="entry name" value="DNA LIGASE"/>
    <property type="match status" value="1"/>
</dbReference>
<dbReference type="Proteomes" id="UP000620366">
    <property type="component" value="Unassembled WGS sequence"/>
</dbReference>
<dbReference type="Gene3D" id="3.30.470.30">
    <property type="entry name" value="DNA ligase/mRNA capping enzyme"/>
    <property type="match status" value="1"/>
</dbReference>
<keyword evidence="4 15" id="KW-0436">Ligase</keyword>
<evidence type="ECO:0000256" key="13">
    <source>
        <dbReference type="ARBA" id="ARBA00034005"/>
    </source>
</evidence>
<feature type="binding site" evidence="15">
    <location>
        <position position="310"/>
    </location>
    <ligand>
        <name>NAD(+)</name>
        <dbReference type="ChEBI" id="CHEBI:57540"/>
    </ligand>
</feature>
<dbReference type="Gene3D" id="6.20.10.30">
    <property type="match status" value="1"/>
</dbReference>
<dbReference type="InterPro" id="IPR010994">
    <property type="entry name" value="RuvA_2-like"/>
</dbReference>
<dbReference type="FunFam" id="3.30.470.30:FF:000001">
    <property type="entry name" value="DNA ligase"/>
    <property type="match status" value="1"/>
</dbReference>
<dbReference type="SUPFAM" id="SSF52113">
    <property type="entry name" value="BRCT domain"/>
    <property type="match status" value="1"/>
</dbReference>
<feature type="binding site" evidence="15">
    <location>
        <position position="170"/>
    </location>
    <ligand>
        <name>NAD(+)</name>
        <dbReference type="ChEBI" id="CHEBI:57540"/>
    </ligand>
</feature>
<keyword evidence="9 15" id="KW-0460">Magnesium</keyword>
<dbReference type="GO" id="GO:0003911">
    <property type="term" value="F:DNA ligase (NAD+) activity"/>
    <property type="evidence" value="ECO:0007669"/>
    <property type="project" value="UniProtKB-UniRule"/>
</dbReference>
<dbReference type="SUPFAM" id="SSF56091">
    <property type="entry name" value="DNA ligase/mRNA capping enzyme, catalytic domain"/>
    <property type="match status" value="1"/>
</dbReference>
<evidence type="ECO:0000259" key="16">
    <source>
        <dbReference type="PROSITE" id="PS50172"/>
    </source>
</evidence>
<evidence type="ECO:0000256" key="14">
    <source>
        <dbReference type="ARBA" id="ARBA00060881"/>
    </source>
</evidence>
<evidence type="ECO:0000256" key="3">
    <source>
        <dbReference type="ARBA" id="ARBA00013308"/>
    </source>
</evidence>